<feature type="region of interest" description="Disordered" evidence="1">
    <location>
        <begin position="22"/>
        <end position="53"/>
    </location>
</feature>
<dbReference type="PROSITE" id="PS51257">
    <property type="entry name" value="PROKAR_LIPOPROTEIN"/>
    <property type="match status" value="1"/>
</dbReference>
<evidence type="ECO:0008006" key="4">
    <source>
        <dbReference type="Google" id="ProtNLM"/>
    </source>
</evidence>
<name>A0A518EUM3_9BACT</name>
<sequence length="247" mass="25644">MSNRFAFAAIAASLALTACGSTGSGTTRAQAPISPGDASTETAMTEGEAPEPVAPVKPWAPAPWTGSFQGTAVMLANTFRIEGPAGLLEHVVASSDDAFYDRSVETTPDGLMQVIRRLGTDVPEIRVQVDGWTLAAFDRVTILERIDDSPVRVIASGDALWRDSNGRIAQGQRIECTGEIGDDTPAIPAGATEATQEAPESAEAESVEAREPAAVEAEADMALEALEALGAIDPVMERAPDAAAGPQ</sequence>
<dbReference type="AlphaFoldDB" id="A0A518EUM3"/>
<protein>
    <recommendedName>
        <fullName evidence="4">Lipoprotein</fullName>
    </recommendedName>
</protein>
<evidence type="ECO:0000256" key="1">
    <source>
        <dbReference type="SAM" id="MobiDB-lite"/>
    </source>
</evidence>
<feature type="region of interest" description="Disordered" evidence="1">
    <location>
        <begin position="178"/>
        <end position="214"/>
    </location>
</feature>
<dbReference type="EMBL" id="CP036434">
    <property type="protein sequence ID" value="QDV07796.1"/>
    <property type="molecule type" value="Genomic_DNA"/>
</dbReference>
<reference evidence="2 3" key="1">
    <citation type="submission" date="2019-02" db="EMBL/GenBank/DDBJ databases">
        <title>Deep-cultivation of Planctomycetes and their phenomic and genomic characterization uncovers novel biology.</title>
        <authorList>
            <person name="Wiegand S."/>
            <person name="Jogler M."/>
            <person name="Boedeker C."/>
            <person name="Pinto D."/>
            <person name="Vollmers J."/>
            <person name="Rivas-Marin E."/>
            <person name="Kohn T."/>
            <person name="Peeters S.H."/>
            <person name="Heuer A."/>
            <person name="Rast P."/>
            <person name="Oberbeckmann S."/>
            <person name="Bunk B."/>
            <person name="Jeske O."/>
            <person name="Meyerdierks A."/>
            <person name="Storesund J.E."/>
            <person name="Kallscheuer N."/>
            <person name="Luecker S."/>
            <person name="Lage O.M."/>
            <person name="Pohl T."/>
            <person name="Merkel B.J."/>
            <person name="Hornburger P."/>
            <person name="Mueller R.-W."/>
            <person name="Bruemmer F."/>
            <person name="Labrenz M."/>
            <person name="Spormann A.M."/>
            <person name="Op den Camp H."/>
            <person name="Overmann J."/>
            <person name="Amann R."/>
            <person name="Jetten M.S.M."/>
            <person name="Mascher T."/>
            <person name="Medema M.H."/>
            <person name="Devos D.P."/>
            <person name="Kaster A.-K."/>
            <person name="Ovreas L."/>
            <person name="Rohde M."/>
            <person name="Galperin M.Y."/>
            <person name="Jogler C."/>
        </authorList>
    </citation>
    <scope>NUCLEOTIDE SEQUENCE [LARGE SCALE GENOMIC DNA]</scope>
    <source>
        <strain evidence="2 3">Poly30</strain>
    </source>
</reference>
<accession>A0A518EUM3</accession>
<evidence type="ECO:0000313" key="3">
    <source>
        <dbReference type="Proteomes" id="UP000320390"/>
    </source>
</evidence>
<evidence type="ECO:0000313" key="2">
    <source>
        <dbReference type="EMBL" id="QDV07796.1"/>
    </source>
</evidence>
<dbReference type="Proteomes" id="UP000320390">
    <property type="component" value="Chromosome"/>
</dbReference>
<gene>
    <name evidence="2" type="ORF">Poly30_33290</name>
</gene>
<dbReference type="RefSeq" id="WP_145199330.1">
    <property type="nucleotide sequence ID" value="NZ_CP036434.1"/>
</dbReference>
<organism evidence="2 3">
    <name type="scientific">Saltatorellus ferox</name>
    <dbReference type="NCBI Taxonomy" id="2528018"/>
    <lineage>
        <taxon>Bacteria</taxon>
        <taxon>Pseudomonadati</taxon>
        <taxon>Planctomycetota</taxon>
        <taxon>Planctomycetia</taxon>
        <taxon>Planctomycetia incertae sedis</taxon>
        <taxon>Saltatorellus</taxon>
    </lineage>
</organism>
<proteinExistence type="predicted"/>
<keyword evidence="3" id="KW-1185">Reference proteome</keyword>